<name>A0A8I6RZY8_CIMLE</name>
<evidence type="ECO:0000256" key="17">
    <source>
        <dbReference type="ARBA" id="ARBA00023211"/>
    </source>
</evidence>
<protein>
    <recommendedName>
        <fullName evidence="19">Adenylate cyclase type 9</fullName>
        <ecNumber evidence="5">4.6.1.1</ecNumber>
    </recommendedName>
    <alternativeName>
        <fullName evidence="22">ATP pyrophosphate-lyase 9</fullName>
    </alternativeName>
    <alternativeName>
        <fullName evidence="20">Adenylate cyclase type IX</fullName>
    </alternativeName>
    <alternativeName>
        <fullName evidence="21">Adenylyl cyclase 9</fullName>
    </alternativeName>
</protein>
<dbReference type="SUPFAM" id="SSF81665">
    <property type="entry name" value="Calcium ATPase, transmembrane domain M"/>
    <property type="match status" value="1"/>
</dbReference>
<gene>
    <name evidence="27" type="primary">106670008</name>
</gene>
<evidence type="ECO:0000256" key="5">
    <source>
        <dbReference type="ARBA" id="ARBA00012201"/>
    </source>
</evidence>
<feature type="transmembrane region" description="Helical" evidence="25">
    <location>
        <begin position="137"/>
        <end position="155"/>
    </location>
</feature>
<evidence type="ECO:0000256" key="8">
    <source>
        <dbReference type="ARBA" id="ARBA00022723"/>
    </source>
</evidence>
<accession>A0A8I6RZY8</accession>
<feature type="compositionally biased region" description="Low complexity" evidence="24">
    <location>
        <begin position="694"/>
        <end position="708"/>
    </location>
</feature>
<dbReference type="CDD" id="cd07302">
    <property type="entry name" value="CHD"/>
    <property type="match status" value="2"/>
</dbReference>
<evidence type="ECO:0000256" key="2">
    <source>
        <dbReference type="ARBA" id="ARBA00001936"/>
    </source>
</evidence>
<dbReference type="EnsemblMetazoa" id="XM_014399967.2">
    <property type="protein sequence ID" value="XP_014255453.1"/>
    <property type="gene ID" value="LOC106670008"/>
</dbReference>
<dbReference type="GO" id="GO:0005524">
    <property type="term" value="F:ATP binding"/>
    <property type="evidence" value="ECO:0007669"/>
    <property type="project" value="UniProtKB-KW"/>
</dbReference>
<evidence type="ECO:0000256" key="14">
    <source>
        <dbReference type="ARBA" id="ARBA00022998"/>
    </source>
</evidence>
<reference evidence="27" key="1">
    <citation type="submission" date="2022-01" db="UniProtKB">
        <authorList>
            <consortium name="EnsemblMetazoa"/>
        </authorList>
    </citation>
    <scope>IDENTIFICATION</scope>
</reference>
<evidence type="ECO:0000256" key="25">
    <source>
        <dbReference type="SAM" id="Phobius"/>
    </source>
</evidence>
<evidence type="ECO:0000256" key="9">
    <source>
        <dbReference type="ARBA" id="ARBA00022737"/>
    </source>
</evidence>
<feature type="transmembrane region" description="Helical" evidence="25">
    <location>
        <begin position="161"/>
        <end position="181"/>
    </location>
</feature>
<evidence type="ECO:0000259" key="26">
    <source>
        <dbReference type="PROSITE" id="PS50125"/>
    </source>
</evidence>
<evidence type="ECO:0000256" key="1">
    <source>
        <dbReference type="ARBA" id="ARBA00001593"/>
    </source>
</evidence>
<dbReference type="OrthoDB" id="10035433at2759"/>
<dbReference type="InterPro" id="IPR023298">
    <property type="entry name" value="ATPase_P-typ_TM_dom_sf"/>
</dbReference>
<keyword evidence="28" id="KW-1185">Reference proteome</keyword>
<keyword evidence="15 25" id="KW-0472">Membrane</keyword>
<evidence type="ECO:0000256" key="11">
    <source>
        <dbReference type="ARBA" id="ARBA00022840"/>
    </source>
</evidence>
<evidence type="ECO:0000256" key="23">
    <source>
        <dbReference type="RuleBase" id="RU000405"/>
    </source>
</evidence>
<proteinExistence type="inferred from homology"/>
<keyword evidence="12" id="KW-0460">Magnesium</keyword>
<comment type="cofactor">
    <cofactor evidence="3">
        <name>Mg(2+)</name>
        <dbReference type="ChEBI" id="CHEBI:18420"/>
    </cofactor>
</comment>
<dbReference type="PANTHER" id="PTHR45627">
    <property type="entry name" value="ADENYLATE CYCLASE TYPE 1"/>
    <property type="match status" value="1"/>
</dbReference>
<evidence type="ECO:0000256" key="18">
    <source>
        <dbReference type="ARBA" id="ARBA00023239"/>
    </source>
</evidence>
<evidence type="ECO:0000256" key="19">
    <source>
        <dbReference type="ARBA" id="ARBA00070496"/>
    </source>
</evidence>
<dbReference type="SUPFAM" id="SSF55073">
    <property type="entry name" value="Nucleotide cyclase"/>
    <property type="match status" value="2"/>
</dbReference>
<feature type="transmembrane region" description="Helical" evidence="25">
    <location>
        <begin position="105"/>
        <end position="125"/>
    </location>
</feature>
<keyword evidence="10" id="KW-0547">Nucleotide-binding</keyword>
<feature type="transmembrane region" description="Helical" evidence="25">
    <location>
        <begin position="790"/>
        <end position="813"/>
    </location>
</feature>
<keyword evidence="11" id="KW-0067">ATP-binding</keyword>
<organism evidence="27 28">
    <name type="scientific">Cimex lectularius</name>
    <name type="common">Bed bug</name>
    <name type="synonym">Acanthia lectularia</name>
    <dbReference type="NCBI Taxonomy" id="79782"/>
    <lineage>
        <taxon>Eukaryota</taxon>
        <taxon>Metazoa</taxon>
        <taxon>Ecdysozoa</taxon>
        <taxon>Arthropoda</taxon>
        <taxon>Hexapoda</taxon>
        <taxon>Insecta</taxon>
        <taxon>Pterygota</taxon>
        <taxon>Neoptera</taxon>
        <taxon>Paraneoptera</taxon>
        <taxon>Hemiptera</taxon>
        <taxon>Heteroptera</taxon>
        <taxon>Panheteroptera</taxon>
        <taxon>Cimicomorpha</taxon>
        <taxon>Cimicidae</taxon>
        <taxon>Cimex</taxon>
    </lineage>
</organism>
<evidence type="ECO:0000256" key="16">
    <source>
        <dbReference type="ARBA" id="ARBA00023180"/>
    </source>
</evidence>
<keyword evidence="17" id="KW-0464">Manganese</keyword>
<comment type="subcellular location">
    <subcellularLocation>
        <location evidence="4">Cell membrane</location>
        <topology evidence="4">Multi-pass membrane protein</topology>
    </subcellularLocation>
</comment>
<dbReference type="SMART" id="SM00044">
    <property type="entry name" value="CYCc"/>
    <property type="match status" value="2"/>
</dbReference>
<dbReference type="GO" id="GO:0006171">
    <property type="term" value="P:cAMP biosynthetic process"/>
    <property type="evidence" value="ECO:0007669"/>
    <property type="project" value="UniProtKB-KW"/>
</dbReference>
<evidence type="ECO:0000313" key="28">
    <source>
        <dbReference type="Proteomes" id="UP000494040"/>
    </source>
</evidence>
<feature type="transmembrane region" description="Helical" evidence="25">
    <location>
        <begin position="193"/>
        <end position="220"/>
    </location>
</feature>
<dbReference type="GO" id="GO:0007189">
    <property type="term" value="P:adenylate cyclase-activating G protein-coupled receptor signaling pathway"/>
    <property type="evidence" value="ECO:0007669"/>
    <property type="project" value="TreeGrafter"/>
</dbReference>
<keyword evidence="16" id="KW-0325">Glycoprotein</keyword>
<evidence type="ECO:0000256" key="22">
    <source>
        <dbReference type="ARBA" id="ARBA00081427"/>
    </source>
</evidence>
<feature type="transmembrane region" description="Helical" evidence="25">
    <location>
        <begin position="763"/>
        <end position="784"/>
    </location>
</feature>
<feature type="domain" description="Guanylate cyclase" evidence="26">
    <location>
        <begin position="1077"/>
        <end position="1215"/>
    </location>
</feature>
<evidence type="ECO:0000256" key="6">
    <source>
        <dbReference type="ARBA" id="ARBA00022475"/>
    </source>
</evidence>
<dbReference type="GO" id="GO:0035556">
    <property type="term" value="P:intracellular signal transduction"/>
    <property type="evidence" value="ECO:0007669"/>
    <property type="project" value="InterPro"/>
</dbReference>
<evidence type="ECO:0000256" key="13">
    <source>
        <dbReference type="ARBA" id="ARBA00022989"/>
    </source>
</evidence>
<dbReference type="Pfam" id="PF00211">
    <property type="entry name" value="Guanylate_cyc"/>
    <property type="match status" value="2"/>
</dbReference>
<evidence type="ECO:0000256" key="10">
    <source>
        <dbReference type="ARBA" id="ARBA00022741"/>
    </source>
</evidence>
<evidence type="ECO:0000256" key="3">
    <source>
        <dbReference type="ARBA" id="ARBA00001946"/>
    </source>
</evidence>
<evidence type="ECO:0000256" key="12">
    <source>
        <dbReference type="ARBA" id="ARBA00022842"/>
    </source>
</evidence>
<keyword evidence="6" id="KW-1003">Cell membrane</keyword>
<evidence type="ECO:0000256" key="20">
    <source>
        <dbReference type="ARBA" id="ARBA00081225"/>
    </source>
</evidence>
<dbReference type="FunFam" id="3.30.70.1230:FF:000014">
    <property type="entry name" value="adenylate cyclase type 9"/>
    <property type="match status" value="1"/>
</dbReference>
<comment type="cofactor">
    <cofactor evidence="2">
        <name>Mn(2+)</name>
        <dbReference type="ChEBI" id="CHEBI:29035"/>
    </cofactor>
</comment>
<dbReference type="PROSITE" id="PS50125">
    <property type="entry name" value="GUANYLATE_CYCLASE_2"/>
    <property type="match status" value="2"/>
</dbReference>
<evidence type="ECO:0000313" key="27">
    <source>
        <dbReference type="EnsemblMetazoa" id="XP_014255453.1"/>
    </source>
</evidence>
<feature type="transmembrane region" description="Helical" evidence="25">
    <location>
        <begin position="859"/>
        <end position="875"/>
    </location>
</feature>
<feature type="transmembrane region" description="Helical" evidence="25">
    <location>
        <begin position="887"/>
        <end position="904"/>
    </location>
</feature>
<dbReference type="EC" id="4.6.1.1" evidence="5"/>
<evidence type="ECO:0000256" key="15">
    <source>
        <dbReference type="ARBA" id="ARBA00023136"/>
    </source>
</evidence>
<dbReference type="InterPro" id="IPR029787">
    <property type="entry name" value="Nucleotide_cyclase"/>
</dbReference>
<keyword evidence="8" id="KW-0479">Metal-binding</keyword>
<comment type="catalytic activity">
    <reaction evidence="1">
        <text>ATP = 3',5'-cyclic AMP + diphosphate</text>
        <dbReference type="Rhea" id="RHEA:15389"/>
        <dbReference type="ChEBI" id="CHEBI:30616"/>
        <dbReference type="ChEBI" id="CHEBI:33019"/>
        <dbReference type="ChEBI" id="CHEBI:58165"/>
        <dbReference type="EC" id="4.6.1.1"/>
    </reaction>
</comment>
<dbReference type="GO" id="GO:0005886">
    <property type="term" value="C:plasma membrane"/>
    <property type="evidence" value="ECO:0007669"/>
    <property type="project" value="UniProtKB-SubCell"/>
</dbReference>
<dbReference type="FunFam" id="3.30.70.1230:FF:000008">
    <property type="entry name" value="Adenylate cyclase type 9"/>
    <property type="match status" value="1"/>
</dbReference>
<keyword evidence="13 25" id="KW-1133">Transmembrane helix</keyword>
<keyword evidence="14" id="KW-0115">cAMP biosynthesis</keyword>
<dbReference type="Proteomes" id="UP000494040">
    <property type="component" value="Unassembled WGS sequence"/>
</dbReference>
<dbReference type="InterPro" id="IPR018297">
    <property type="entry name" value="A/G_cyclase_CS"/>
</dbReference>
<evidence type="ECO:0000256" key="24">
    <source>
        <dbReference type="SAM" id="MobiDB-lite"/>
    </source>
</evidence>
<feature type="domain" description="Guanylate cyclase" evidence="26">
    <location>
        <begin position="330"/>
        <end position="457"/>
    </location>
</feature>
<dbReference type="InterPro" id="IPR001054">
    <property type="entry name" value="A/G_cyclase"/>
</dbReference>
<feature type="transmembrane region" description="Helical" evidence="25">
    <location>
        <begin position="232"/>
        <end position="255"/>
    </location>
</feature>
<evidence type="ECO:0000256" key="7">
    <source>
        <dbReference type="ARBA" id="ARBA00022692"/>
    </source>
</evidence>
<evidence type="ECO:0000256" key="4">
    <source>
        <dbReference type="ARBA" id="ARBA00004651"/>
    </source>
</evidence>
<feature type="transmembrane region" description="Helical" evidence="25">
    <location>
        <begin position="997"/>
        <end position="1015"/>
    </location>
</feature>
<keyword evidence="7 25" id="KW-0812">Transmembrane</keyword>
<dbReference type="GO" id="GO:0004016">
    <property type="term" value="F:adenylate cyclase activity"/>
    <property type="evidence" value="ECO:0007669"/>
    <property type="project" value="UniProtKB-EC"/>
</dbReference>
<feature type="transmembrane region" description="Helical" evidence="25">
    <location>
        <begin position="825"/>
        <end position="847"/>
    </location>
</feature>
<dbReference type="GO" id="GO:0046872">
    <property type="term" value="F:metal ion binding"/>
    <property type="evidence" value="ECO:0007669"/>
    <property type="project" value="UniProtKB-KW"/>
</dbReference>
<dbReference type="PANTHER" id="PTHR45627:SF8">
    <property type="entry name" value="ADENYLATE CYCLASE TYPE 9"/>
    <property type="match status" value="1"/>
</dbReference>
<dbReference type="Gene3D" id="3.30.70.1230">
    <property type="entry name" value="Nucleotide cyclase"/>
    <property type="match status" value="2"/>
</dbReference>
<comment type="similarity">
    <text evidence="23">Belongs to the adenylyl cyclase class-4/guanylyl cyclase family.</text>
</comment>
<dbReference type="PROSITE" id="PS00452">
    <property type="entry name" value="GUANYLATE_CYCLASE_1"/>
    <property type="match status" value="1"/>
</dbReference>
<sequence>MSEKTGNDIGPGAERRGTVVSFSREKDEVSVLEDDELQISLAPYIQTYLAHSGEEFGCCGLCLPVPFERASRRSWWDPRFDSEILEGQYRTSSFTQIRLRFRYSMVYMLLLSIVWCGYLMAVGVLDGSQEDAFPLGVIYFLFAVFSLIVLIFTRSLLYRQYILPVSVFISLAMCLLSLASVSQSPVLSPASDFAISIEILMIIYTVIPLPLYACVIMGVTYSTLFEILGMRYALPVTILCHVCVHLIALHILIMTNVRMRGTFMKVGQSLLVRRQLEMEKQLKEKMILSVMPPKVAEWLMEEGEGNFNPSGIDLIRGFRPFNMNCMKDVSILFADIVGFTRMSSKKTASELVTVLNELFGRFDDLCALNSCEKIATLGDCYYCVSGCPTPKPDHAQCCIEMGLGMIRVIAQFDREKKEDVNMRVGVHTGTVLYGIVGRRRFKFDVWSNDVSLANKMESTGKPGRVHITQATKKFLNDIYVLEPGELYEGMETYFIVDRKDRIKSASNLDQIVINTVQSDPSYETALASQSESLVTAKSQERNGLVTPNINCTVSPFEAISDSRVFSESTGLNSSPSPPPSIPRLLCLSEKLSDTKATSLPEVFASEMQLIPKSRPSLMGSGPLVLKKNAPQWRYSRLKLNTHNSDIENGKLQQTYNSIDSEPSPMDKTISIQLEVPKDELSFCHSLNSRKDSGIRSNSRRSSIQQQDNSKSERSYFVSPPLKRWSLLFKQGEMEKEYREKAHRTAPTGPNKTRTLATARFNTYFDISVSLIVFTSISLSMFLTFPFNIPWMTIFLILMSVQLIVVSLCIHSIVKPILIRQLRPLLNWYSWHIIGAVLVSLPIIAVLINFNQSTVSKDNLYNYSYLIFIGMVHYCNFTQLNCWMKSSLATLGALIYLILVTNTVLQNPALVNVNSTGNFTTERNFSFVAPTSFISGEENFRKKRESLIDIGLMDYLADNDIVKKQENTPYPETPTTEEPWQMLNFSPKHKNMLRSESFLIEIYLDIFFLALLVWFLNREFEISYRLSFHGNAVAAKDKAKVEAMKLQADLLVENIIPKHVVDHLKTTACYSEDVKDVGVMFASIINFGDLYDESYMAGKEYLRILNELVSDFDDLLSQQRFHMVEKIKTIGCTYMAASGLNASQRQANSNEHLRQLMEFGFALQSVIDNFNNHLLGVKLILRVGFNYGDVTAGVIGTTKLYYDIWSDAVNIASRMDSTGVANKIQVPVSCIPVLSQYYEFEHRGTVFVKGKDNMDVYLVSGRKESDDLPYIESKSESDRLTSQ</sequence>
<keyword evidence="18 23" id="KW-0456">Lyase</keyword>
<feature type="region of interest" description="Disordered" evidence="24">
    <location>
        <begin position="689"/>
        <end position="715"/>
    </location>
</feature>
<keyword evidence="9" id="KW-0677">Repeat</keyword>
<evidence type="ECO:0000256" key="21">
    <source>
        <dbReference type="ARBA" id="ARBA00081232"/>
    </source>
</evidence>